<dbReference type="Proteomes" id="UP001369815">
    <property type="component" value="Unassembled WGS sequence"/>
</dbReference>
<protein>
    <submittedName>
        <fullName evidence="1">Uncharacterized protein</fullName>
    </submittedName>
</protein>
<evidence type="ECO:0000313" key="2">
    <source>
        <dbReference type="Proteomes" id="UP001369815"/>
    </source>
</evidence>
<proteinExistence type="predicted"/>
<keyword evidence="2" id="KW-1185">Reference proteome</keyword>
<accession>A0AAX6MQ54</accession>
<gene>
    <name evidence="1" type="ORF">Daesc_004593</name>
</gene>
<comment type="caution">
    <text evidence="1">The sequence shown here is derived from an EMBL/GenBank/DDBJ whole genome shotgun (WGS) entry which is preliminary data.</text>
</comment>
<reference evidence="1 2" key="1">
    <citation type="journal article" date="2024" name="Front Chem Biol">
        <title>Unveiling the potential of Daldinia eschscholtzii MFLUCC 19-0629 through bioactivity and bioinformatics studies for enhanced sustainable agriculture production.</title>
        <authorList>
            <person name="Brooks S."/>
            <person name="Weaver J.A."/>
            <person name="Klomchit A."/>
            <person name="Alharthi S.A."/>
            <person name="Onlamun T."/>
            <person name="Nurani R."/>
            <person name="Vong T.K."/>
            <person name="Alberti F."/>
            <person name="Greco C."/>
        </authorList>
    </citation>
    <scope>NUCLEOTIDE SEQUENCE [LARGE SCALE GENOMIC DNA]</scope>
    <source>
        <strain evidence="1">MFLUCC 19-0629</strain>
    </source>
</reference>
<dbReference type="EMBL" id="JBANMG010000004">
    <property type="protein sequence ID" value="KAK6954626.1"/>
    <property type="molecule type" value="Genomic_DNA"/>
</dbReference>
<name>A0AAX6MQ54_9PEZI</name>
<sequence>MRYQAAAATAVLAGFSFLQSCPAPVWHLVPAIAGIVVQVLEIIVKEIDKRDVVGEDDFAIEAKIQLNNELYNRGKYCMDVPKGVPENVIENCCNALRGAHIKVTGENPKSGIKITGIPYPCISAAPWFDGVGSVPFACGDDCLQYADLTNDEYTQVRKAFLNKAHK</sequence>
<evidence type="ECO:0000313" key="1">
    <source>
        <dbReference type="EMBL" id="KAK6954626.1"/>
    </source>
</evidence>
<organism evidence="1 2">
    <name type="scientific">Daldinia eschscholtzii</name>
    <dbReference type="NCBI Taxonomy" id="292717"/>
    <lineage>
        <taxon>Eukaryota</taxon>
        <taxon>Fungi</taxon>
        <taxon>Dikarya</taxon>
        <taxon>Ascomycota</taxon>
        <taxon>Pezizomycotina</taxon>
        <taxon>Sordariomycetes</taxon>
        <taxon>Xylariomycetidae</taxon>
        <taxon>Xylariales</taxon>
        <taxon>Hypoxylaceae</taxon>
        <taxon>Daldinia</taxon>
    </lineage>
</organism>
<dbReference type="AlphaFoldDB" id="A0AAX6MQ54"/>
<dbReference type="PROSITE" id="PS51257">
    <property type="entry name" value="PROKAR_LIPOPROTEIN"/>
    <property type="match status" value="1"/>
</dbReference>